<dbReference type="Proteomes" id="UP000275385">
    <property type="component" value="Unassembled WGS sequence"/>
</dbReference>
<sequence length="457" mass="52138">MELTKETINTLKEGLVPLQMFDPTIRDAMYITRALGIPYIWIDALCIVQDFIGKDSEWNKEASRMNEIYGGATLTLVAADARSVMDGFLTDRHASVSRKWDQAEDVIKGPWSSRGWTMQEGLLSRRLLYYTSSQMIWRCCEKEIFESGSAKAIAVTRLSADEDKFHLWLSPTLLKFKEFSGFWSTQRDNTSLSNPQAFVFWYQIIKEYSPRSFTNQGDRLVALSGVAKVYGEIIRCNEYVVGLWKPDLIRGLLWYNQRARLIPQHPTQDLLVAKQAFPSWGWASAGSAHIGFERIFDELEKSKLIARVDDVLVDLVDQSQPFGAVKRASITLNGPVRRLPRLYNKHWENADMPMSELERHISKIVEQESRSGVDPRYSSPPPGGHFAIVQMAEGHEELDLLVLESTGKVSGKTDEYRRTGLISLRSYGDGSWFFDTKGLVVQELRREHWGLESLTIV</sequence>
<comment type="caution">
    <text evidence="2">The sequence shown here is derived from an EMBL/GenBank/DDBJ whole genome shotgun (WGS) entry which is preliminary data.</text>
</comment>
<dbReference type="PANTHER" id="PTHR33112">
    <property type="entry name" value="DOMAIN PROTEIN, PUTATIVE-RELATED"/>
    <property type="match status" value="1"/>
</dbReference>
<organism evidence="2 3">
    <name type="scientific">Coniochaeta pulveracea</name>
    <dbReference type="NCBI Taxonomy" id="177199"/>
    <lineage>
        <taxon>Eukaryota</taxon>
        <taxon>Fungi</taxon>
        <taxon>Dikarya</taxon>
        <taxon>Ascomycota</taxon>
        <taxon>Pezizomycotina</taxon>
        <taxon>Sordariomycetes</taxon>
        <taxon>Sordariomycetidae</taxon>
        <taxon>Coniochaetales</taxon>
        <taxon>Coniochaetaceae</taxon>
        <taxon>Coniochaeta</taxon>
    </lineage>
</organism>
<evidence type="ECO:0000313" key="2">
    <source>
        <dbReference type="EMBL" id="RKU42424.1"/>
    </source>
</evidence>
<proteinExistence type="predicted"/>
<dbReference type="EMBL" id="QVQW01000057">
    <property type="protein sequence ID" value="RKU42424.1"/>
    <property type="molecule type" value="Genomic_DNA"/>
</dbReference>
<dbReference type="OrthoDB" id="3789824at2759"/>
<dbReference type="STRING" id="177199.A0A420Y3G4"/>
<name>A0A420Y3G4_9PEZI</name>
<keyword evidence="3" id="KW-1185">Reference proteome</keyword>
<dbReference type="AlphaFoldDB" id="A0A420Y3G4"/>
<protein>
    <recommendedName>
        <fullName evidence="1">Heterokaryon incompatibility domain-containing protein</fullName>
    </recommendedName>
</protein>
<reference evidence="2 3" key="1">
    <citation type="submission" date="2018-08" db="EMBL/GenBank/DDBJ databases">
        <title>Draft genome of the lignicolous fungus Coniochaeta pulveracea.</title>
        <authorList>
            <person name="Borstlap C.J."/>
            <person name="De Witt R.N."/>
            <person name="Botha A."/>
            <person name="Volschenk H."/>
        </authorList>
    </citation>
    <scope>NUCLEOTIDE SEQUENCE [LARGE SCALE GENOMIC DNA]</scope>
    <source>
        <strain evidence="2 3">CAB683</strain>
    </source>
</reference>
<evidence type="ECO:0000313" key="3">
    <source>
        <dbReference type="Proteomes" id="UP000275385"/>
    </source>
</evidence>
<feature type="domain" description="Heterokaryon incompatibility" evidence="1">
    <location>
        <begin position="21"/>
        <end position="90"/>
    </location>
</feature>
<dbReference type="Pfam" id="PF06985">
    <property type="entry name" value="HET"/>
    <property type="match status" value="1"/>
</dbReference>
<dbReference type="PANTHER" id="PTHR33112:SF10">
    <property type="entry name" value="TOL"/>
    <property type="match status" value="1"/>
</dbReference>
<evidence type="ECO:0000259" key="1">
    <source>
        <dbReference type="Pfam" id="PF06985"/>
    </source>
</evidence>
<dbReference type="InterPro" id="IPR010730">
    <property type="entry name" value="HET"/>
</dbReference>
<gene>
    <name evidence="2" type="ORF">DL546_005824</name>
</gene>
<accession>A0A420Y3G4</accession>